<dbReference type="PRINTS" id="PR00081">
    <property type="entry name" value="GDHRDH"/>
</dbReference>
<proteinExistence type="inferred from homology"/>
<name>A0A7S4M8J1_9EUKA</name>
<protein>
    <submittedName>
        <fullName evidence="4">Uncharacterized protein</fullName>
    </submittedName>
</protein>
<reference evidence="4" key="1">
    <citation type="submission" date="2021-01" db="EMBL/GenBank/DDBJ databases">
        <authorList>
            <person name="Corre E."/>
            <person name="Pelletier E."/>
            <person name="Niang G."/>
            <person name="Scheremetjew M."/>
            <person name="Finn R."/>
            <person name="Kale V."/>
            <person name="Holt S."/>
            <person name="Cochrane G."/>
            <person name="Meng A."/>
            <person name="Brown T."/>
            <person name="Cohen L."/>
        </authorList>
    </citation>
    <scope>NUCLEOTIDE SEQUENCE</scope>
    <source>
        <strain evidence="4">DIVA3 518/3/11/1/6</strain>
    </source>
</reference>
<evidence type="ECO:0000313" key="4">
    <source>
        <dbReference type="EMBL" id="CAE2206696.1"/>
    </source>
</evidence>
<keyword evidence="2" id="KW-0560">Oxidoreductase</keyword>
<organism evidence="4">
    <name type="scientific">Vannella robusta</name>
    <dbReference type="NCBI Taxonomy" id="1487602"/>
    <lineage>
        <taxon>Eukaryota</taxon>
        <taxon>Amoebozoa</taxon>
        <taxon>Discosea</taxon>
        <taxon>Flabellinia</taxon>
        <taxon>Vannellidae</taxon>
        <taxon>Vannella</taxon>
    </lineage>
</organism>
<dbReference type="CDD" id="cd05327">
    <property type="entry name" value="retinol-DH_like_SDR_c_like"/>
    <property type="match status" value="1"/>
</dbReference>
<feature type="region of interest" description="Disordered" evidence="3">
    <location>
        <begin position="251"/>
        <end position="308"/>
    </location>
</feature>
<comment type="similarity">
    <text evidence="1">Belongs to the short-chain dehydrogenases/reductases (SDR) family.</text>
</comment>
<feature type="compositionally biased region" description="Low complexity" evidence="3">
    <location>
        <begin position="285"/>
        <end position="299"/>
    </location>
</feature>
<dbReference type="SUPFAM" id="SSF51735">
    <property type="entry name" value="NAD(P)-binding Rossmann-fold domains"/>
    <property type="match status" value="1"/>
</dbReference>
<evidence type="ECO:0000256" key="3">
    <source>
        <dbReference type="SAM" id="MobiDB-lite"/>
    </source>
</evidence>
<dbReference type="AlphaFoldDB" id="A0A7S4M8J1"/>
<dbReference type="EMBL" id="HBKP01004977">
    <property type="protein sequence ID" value="CAE2206696.1"/>
    <property type="molecule type" value="Transcribed_RNA"/>
</dbReference>
<evidence type="ECO:0000256" key="2">
    <source>
        <dbReference type="ARBA" id="ARBA00023002"/>
    </source>
</evidence>
<dbReference type="InterPro" id="IPR002347">
    <property type="entry name" value="SDR_fam"/>
</dbReference>
<dbReference type="PANTHER" id="PTHR24320:SF283">
    <property type="entry name" value="RETINOL DEHYDROGENASE 11"/>
    <property type="match status" value="1"/>
</dbReference>
<dbReference type="GO" id="GO:0016491">
    <property type="term" value="F:oxidoreductase activity"/>
    <property type="evidence" value="ECO:0007669"/>
    <property type="project" value="UniProtKB-KW"/>
</dbReference>
<dbReference type="Pfam" id="PF00106">
    <property type="entry name" value="adh_short"/>
    <property type="match status" value="1"/>
</dbReference>
<gene>
    <name evidence="4" type="ORF">VSP0166_LOCUS3583</name>
</gene>
<evidence type="ECO:0000256" key="1">
    <source>
        <dbReference type="ARBA" id="ARBA00006484"/>
    </source>
</evidence>
<accession>A0A7S4M8J1</accession>
<dbReference type="InterPro" id="IPR036291">
    <property type="entry name" value="NAD(P)-bd_dom_sf"/>
</dbReference>
<sequence length="308" mass="33778">MQKGAEAKADIEKNDENAKLTLMKLDLANLQSIEAFVEEFNEKELPLHVLVNNAGIMAIPYKETANGFEMQFGTNHLGHFHLTTLLLPRLIEGQPARVVCLSSTAHKMDGIHWTDISGKGTWYGKGMSSRWNAYGQSKTANLLFAVELNRRMHNEGLKITANAVHPGVIKTELGRDLSGVEGLLITLGSPFLKSIPQGAATTVYVATAPELEGIGGKYFADCNEAVAKPYATNPRYAERLWKMSEEMVKNAPMAEEREESSRKSEEAQSIPVATDVEHKKEEGSESSSDSDGSKSNSSSDNEKQHSNL</sequence>
<dbReference type="Gene3D" id="3.40.50.720">
    <property type="entry name" value="NAD(P)-binding Rossmann-like Domain"/>
    <property type="match status" value="1"/>
</dbReference>
<dbReference type="PANTHER" id="PTHR24320">
    <property type="entry name" value="RETINOL DEHYDROGENASE"/>
    <property type="match status" value="1"/>
</dbReference>